<accession>A0A2B4RQG4</accession>
<feature type="non-terminal residue" evidence="4">
    <location>
        <position position="1"/>
    </location>
</feature>
<name>A0A2B4RQG4_STYPI</name>
<feature type="domain" description="Death" evidence="3">
    <location>
        <begin position="598"/>
        <end position="663"/>
    </location>
</feature>
<dbReference type="InterPro" id="IPR000488">
    <property type="entry name" value="Death_dom"/>
</dbReference>
<evidence type="ECO:0000256" key="1">
    <source>
        <dbReference type="SAM" id="Coils"/>
    </source>
</evidence>
<dbReference type="EMBL" id="LSMT01000407">
    <property type="protein sequence ID" value="PFX18505.1"/>
    <property type="molecule type" value="Genomic_DNA"/>
</dbReference>
<feature type="compositionally biased region" description="Low complexity" evidence="2">
    <location>
        <begin position="136"/>
        <end position="145"/>
    </location>
</feature>
<sequence>NIQNGDPAFPSKGENFANVELDAGNEVLGCEISLDSRVSPHGSSHANNNESLLSSEGFKPGIESSNPAKVDALDSGQREEVIQPDQECIDIFASVGKKTELETGIISNPLDRDESEFLDTLVEESSKVKDLDESKSLSLVEKSSSGTEETKGAEDVTAETGGIVISCHGKEIITRDNDNLVTVIQVGSAMSVEKGATQHEDTLGKDITESDYFIPETSPSEMSPPESKGFYNGELSDVKEPRADCSLESKKSSLIDQENFETSDPNEHVYIESNHVSLEGSLPLDTKVETESVEKQDMETSDTVLDTREKEDSIVSSESKTDMHTSDRCELSTEVIAPVDHVGNKARESGHLKECEAEDINQENSSIEPSLQASELREETDVEDIKGAQLEVSVGDEHSENAGTDSGYLNASTTLQESDLHSNTVVVDSYHHEQSEIENEKYSLRLNGNQAVITQKDFVSVTGEAVVSTGKEECAHGNDKHELLKEAMSIKESPEDIRETEVDQHALEETLSSNAIAMEKKTEGQGVQVVLQPSTNSDQREGDDNDESVECSQGETVVVQRVDADSLLTETITNNPLILDDLGKCLDTEYLYGKVPCWRDLAELLGIPPEAYEHCGTFSATSPTEDLFVFLTATKPQLTIEDIKEALKEIDRHDVAQYLDRKISAGLISRESVVASLVEKDDTGILGHMALKLDLRRRKDWKGLALQLNVPHRVLRNFGSHQKHNSSLMLLKYIPIFDPEMTLAHLKNCLMSIGRQDVVVIFDKGGIPGDEPVKNILDDSDLLDQITDLLNEDPPSPHWRHLAKELKIPQEKCKIFEPTEDVNSPSKLLFKSIERCEPDLTFEELVLALVAMKRQDVLDVLLTYFSSDDIDQILEENNLLEPLGDIPEETESGFTFQKMDEAEQRKESHLARKIELERQREEILRERERLLSLKSEVGGRVTNSARNSSTSSSRLSLQIEKTKNRIPEFERNVQTLRKENIARTDLLRKPYHGEMGIGTYEPWQLEDFYFVREFVRSWIDEVLDFILRERPRVKSEYGAAAIAERFFEKLDIERKHDEILQMSLDIEESILTDVIYQVAKETAAELMDFEAQTRTMLDRIILDSFDPHSESGDQRKISLLNNSLSQFKKEALKKIDVWSHGQTFHRNQNEQDNCVIVDEEEDTFDGTVLHFHDITPFSDLPDANLPPEQVDFHNTESEFWMGNTVDLYTLPLPRRYRGISCTSLSPDNSLIALGTVQGDIPIWDLATFPPRILRTSRDNNSAVVQLHWSLDSSQIVSLNVYGAITL</sequence>
<dbReference type="Gene3D" id="2.130.10.10">
    <property type="entry name" value="YVTN repeat-like/Quinoprotein amine dehydrogenase"/>
    <property type="match status" value="1"/>
</dbReference>
<gene>
    <name evidence="4" type="ORF">AWC38_SpisGene17139</name>
</gene>
<dbReference type="InterPro" id="IPR036322">
    <property type="entry name" value="WD40_repeat_dom_sf"/>
</dbReference>
<proteinExistence type="predicted"/>
<keyword evidence="1" id="KW-0175">Coiled coil</keyword>
<feature type="compositionally biased region" description="Basic and acidic residues" evidence="2">
    <location>
        <begin position="344"/>
        <end position="355"/>
    </location>
</feature>
<evidence type="ECO:0000259" key="3">
    <source>
        <dbReference type="PROSITE" id="PS50017"/>
    </source>
</evidence>
<feature type="domain" description="Death" evidence="3">
    <location>
        <begin position="799"/>
        <end position="865"/>
    </location>
</feature>
<evidence type="ECO:0000313" key="4">
    <source>
        <dbReference type="EMBL" id="PFX18505.1"/>
    </source>
</evidence>
<feature type="region of interest" description="Disordered" evidence="2">
    <location>
        <begin position="344"/>
        <end position="382"/>
    </location>
</feature>
<dbReference type="InterPro" id="IPR011029">
    <property type="entry name" value="DEATH-like_dom_sf"/>
</dbReference>
<dbReference type="Pfam" id="PF00531">
    <property type="entry name" value="Death"/>
    <property type="match status" value="1"/>
</dbReference>
<reference evidence="5" key="1">
    <citation type="journal article" date="2017" name="bioRxiv">
        <title>Comparative analysis of the genomes of Stylophora pistillata and Acropora digitifera provides evidence for extensive differences between species of corals.</title>
        <authorList>
            <person name="Voolstra C.R."/>
            <person name="Li Y."/>
            <person name="Liew Y.J."/>
            <person name="Baumgarten S."/>
            <person name="Zoccola D."/>
            <person name="Flot J.-F."/>
            <person name="Tambutte S."/>
            <person name="Allemand D."/>
            <person name="Aranda M."/>
        </authorList>
    </citation>
    <scope>NUCLEOTIDE SEQUENCE [LARGE SCALE GENOMIC DNA]</scope>
</reference>
<dbReference type="GO" id="GO:0007165">
    <property type="term" value="P:signal transduction"/>
    <property type="evidence" value="ECO:0007669"/>
    <property type="project" value="InterPro"/>
</dbReference>
<evidence type="ECO:0000313" key="5">
    <source>
        <dbReference type="Proteomes" id="UP000225706"/>
    </source>
</evidence>
<feature type="compositionally biased region" description="Basic and acidic residues" evidence="2">
    <location>
        <begin position="305"/>
        <end position="329"/>
    </location>
</feature>
<dbReference type="Gene3D" id="1.10.533.10">
    <property type="entry name" value="Death Domain, Fas"/>
    <property type="match status" value="3"/>
</dbReference>
<feature type="compositionally biased region" description="Polar residues" evidence="2">
    <location>
        <begin position="41"/>
        <end position="54"/>
    </location>
</feature>
<dbReference type="SUPFAM" id="SSF47986">
    <property type="entry name" value="DEATH domain"/>
    <property type="match status" value="3"/>
</dbReference>
<protein>
    <recommendedName>
        <fullName evidence="3">Death domain-containing protein</fullName>
    </recommendedName>
</protein>
<feature type="compositionally biased region" description="Polar residues" evidence="2">
    <location>
        <begin position="362"/>
        <end position="373"/>
    </location>
</feature>
<dbReference type="OrthoDB" id="199838at2759"/>
<keyword evidence="5" id="KW-1185">Reference proteome</keyword>
<dbReference type="PROSITE" id="PS50017">
    <property type="entry name" value="DEATH_DOMAIN"/>
    <property type="match status" value="2"/>
</dbReference>
<dbReference type="Proteomes" id="UP000225706">
    <property type="component" value="Unassembled WGS sequence"/>
</dbReference>
<feature type="region of interest" description="Disordered" evidence="2">
    <location>
        <begin position="36"/>
        <end position="80"/>
    </location>
</feature>
<feature type="region of interest" description="Disordered" evidence="2">
    <location>
        <begin position="132"/>
        <end position="155"/>
    </location>
</feature>
<feature type="coiled-coil region" evidence="1">
    <location>
        <begin position="899"/>
        <end position="979"/>
    </location>
</feature>
<comment type="caution">
    <text evidence="4">The sequence shown here is derived from an EMBL/GenBank/DDBJ whole genome shotgun (WGS) entry which is preliminary data.</text>
</comment>
<dbReference type="SUPFAM" id="SSF50978">
    <property type="entry name" value="WD40 repeat-like"/>
    <property type="match status" value="1"/>
</dbReference>
<feature type="compositionally biased region" description="Basic and acidic residues" evidence="2">
    <location>
        <begin position="289"/>
        <end position="298"/>
    </location>
</feature>
<dbReference type="CDD" id="cd01670">
    <property type="entry name" value="Death"/>
    <property type="match status" value="1"/>
</dbReference>
<dbReference type="InterPro" id="IPR015943">
    <property type="entry name" value="WD40/YVTN_repeat-like_dom_sf"/>
</dbReference>
<feature type="region of interest" description="Disordered" evidence="2">
    <location>
        <begin position="289"/>
        <end position="329"/>
    </location>
</feature>
<evidence type="ECO:0000256" key="2">
    <source>
        <dbReference type="SAM" id="MobiDB-lite"/>
    </source>
</evidence>
<organism evidence="4 5">
    <name type="scientific">Stylophora pistillata</name>
    <name type="common">Smooth cauliflower coral</name>
    <dbReference type="NCBI Taxonomy" id="50429"/>
    <lineage>
        <taxon>Eukaryota</taxon>
        <taxon>Metazoa</taxon>
        <taxon>Cnidaria</taxon>
        <taxon>Anthozoa</taxon>
        <taxon>Hexacorallia</taxon>
        <taxon>Scleractinia</taxon>
        <taxon>Astrocoeniina</taxon>
        <taxon>Pocilloporidae</taxon>
        <taxon>Stylophora</taxon>
    </lineage>
</organism>